<evidence type="ECO:0000256" key="3">
    <source>
        <dbReference type="ARBA" id="ARBA00048782"/>
    </source>
</evidence>
<evidence type="ECO:0000313" key="6">
    <source>
        <dbReference type="EMBL" id="MCW7516026.1"/>
    </source>
</evidence>
<keyword evidence="1 4" id="KW-0560">Oxidoreductase</keyword>
<evidence type="ECO:0000313" key="7">
    <source>
        <dbReference type="Proteomes" id="UP001209694"/>
    </source>
</evidence>
<dbReference type="SUPFAM" id="SSF55068">
    <property type="entry name" value="Peptide methionine sulfoxide reductase"/>
    <property type="match status" value="1"/>
</dbReference>
<dbReference type="PANTHER" id="PTHR43774">
    <property type="entry name" value="PEPTIDE METHIONINE SULFOXIDE REDUCTASE"/>
    <property type="match status" value="1"/>
</dbReference>
<dbReference type="InterPro" id="IPR002569">
    <property type="entry name" value="Met_Sox_Rdtase_MsrA_dom"/>
</dbReference>
<evidence type="ECO:0000256" key="4">
    <source>
        <dbReference type="HAMAP-Rule" id="MF_01401"/>
    </source>
</evidence>
<reference evidence="6" key="1">
    <citation type="submission" date="2022-06" db="EMBL/GenBank/DDBJ databases">
        <title>Leptospira isolates from biofilms formed at urban environments.</title>
        <authorList>
            <person name="Ribeiro P.S."/>
            <person name="Sousa T."/>
            <person name="Carvalho N."/>
            <person name="Aburjaile F."/>
            <person name="Neves F."/>
            <person name="Oliveira D."/>
            <person name="Blanco L."/>
            <person name="Lima J."/>
            <person name="Costa F."/>
            <person name="Brenig B."/>
            <person name="Soares S."/>
            <person name="Ramos R."/>
            <person name="Goes-Neto A."/>
            <person name="Matiuzzi M."/>
            <person name="Azevedo V."/>
            <person name="Ristow P."/>
        </authorList>
    </citation>
    <scope>NUCLEOTIDE SEQUENCE</scope>
    <source>
        <strain evidence="6">VSF7</strain>
    </source>
</reference>
<dbReference type="Pfam" id="PF01625">
    <property type="entry name" value="PMSR"/>
    <property type="match status" value="1"/>
</dbReference>
<comment type="catalytic activity">
    <reaction evidence="3 4">
        <text>[thioredoxin]-disulfide + L-methionine + H2O = L-methionine (S)-S-oxide + [thioredoxin]-dithiol</text>
        <dbReference type="Rhea" id="RHEA:19993"/>
        <dbReference type="Rhea" id="RHEA-COMP:10698"/>
        <dbReference type="Rhea" id="RHEA-COMP:10700"/>
        <dbReference type="ChEBI" id="CHEBI:15377"/>
        <dbReference type="ChEBI" id="CHEBI:29950"/>
        <dbReference type="ChEBI" id="CHEBI:50058"/>
        <dbReference type="ChEBI" id="CHEBI:57844"/>
        <dbReference type="ChEBI" id="CHEBI:58772"/>
        <dbReference type="EC" id="1.8.4.11"/>
    </reaction>
</comment>
<dbReference type="NCBIfam" id="TIGR00401">
    <property type="entry name" value="msrA"/>
    <property type="match status" value="1"/>
</dbReference>
<comment type="similarity">
    <text evidence="4">Belongs to the MsrA Met sulfoxide reductase family.</text>
</comment>
<comment type="function">
    <text evidence="4">Has an important function as a repair enzyme for proteins that have been inactivated by oxidation. Catalyzes the reversible oxidation-reduction of methionine sulfoxide in proteins to methionine.</text>
</comment>
<dbReference type="EMBL" id="JAMQQD010000004">
    <property type="protein sequence ID" value="MCW7516026.1"/>
    <property type="molecule type" value="Genomic_DNA"/>
</dbReference>
<feature type="active site" evidence="4">
    <location>
        <position position="69"/>
    </location>
</feature>
<evidence type="ECO:0000259" key="5">
    <source>
        <dbReference type="Pfam" id="PF01625"/>
    </source>
</evidence>
<organism evidence="6 7">
    <name type="scientific">Leptospira levettii</name>
    <dbReference type="NCBI Taxonomy" id="2023178"/>
    <lineage>
        <taxon>Bacteria</taxon>
        <taxon>Pseudomonadati</taxon>
        <taxon>Spirochaetota</taxon>
        <taxon>Spirochaetia</taxon>
        <taxon>Leptospirales</taxon>
        <taxon>Leptospiraceae</taxon>
        <taxon>Leptospira</taxon>
    </lineage>
</organism>
<evidence type="ECO:0000256" key="2">
    <source>
        <dbReference type="ARBA" id="ARBA00047806"/>
    </source>
</evidence>
<name>A0AAW5V2W6_9LEPT</name>
<protein>
    <recommendedName>
        <fullName evidence="4">Peptide methionine sulfoxide reductase MsrA</fullName>
        <shortName evidence="4">Protein-methionine-S-oxide reductase</shortName>
        <ecNumber evidence="4">1.8.4.11</ecNumber>
    </recommendedName>
    <alternativeName>
        <fullName evidence="4">Peptide-methionine (S)-S-oxide reductase</fullName>
        <shortName evidence="4">Peptide Met(O) reductase</shortName>
    </alternativeName>
</protein>
<sequence>MRLNSNGNHLTNMSFLVPNRSIHPFRYFHILVLVVFYLFCGPVTETAKVESVPLVTKPGQKIAVFAEGCFWCSEHIFESIPGVIDVTSGYAGGHTNNPTYESVNTETTGHAESVLVVYDPTKVSYAELCRVFFLSHDPTTKDRQGPDIGSSYRSILFYSNDEEFKTAKEIQKEIQSKNIWKGNFVTEFQMLKHFYRAEGYHQDFIQNNPNQSYVLAVSIPRFNEFEKRYQNYQKTLKVNPLP</sequence>
<dbReference type="Proteomes" id="UP001209694">
    <property type="component" value="Unassembled WGS sequence"/>
</dbReference>
<dbReference type="InterPro" id="IPR036509">
    <property type="entry name" value="Met_Sox_Rdtase_MsrA_sf"/>
</dbReference>
<feature type="domain" description="Peptide methionine sulphoxide reductase MsrA" evidence="5">
    <location>
        <begin position="63"/>
        <end position="213"/>
    </location>
</feature>
<comment type="catalytic activity">
    <reaction evidence="2 4">
        <text>L-methionyl-[protein] + [thioredoxin]-disulfide + H2O = L-methionyl-(S)-S-oxide-[protein] + [thioredoxin]-dithiol</text>
        <dbReference type="Rhea" id="RHEA:14217"/>
        <dbReference type="Rhea" id="RHEA-COMP:10698"/>
        <dbReference type="Rhea" id="RHEA-COMP:10700"/>
        <dbReference type="Rhea" id="RHEA-COMP:12313"/>
        <dbReference type="Rhea" id="RHEA-COMP:12315"/>
        <dbReference type="ChEBI" id="CHEBI:15377"/>
        <dbReference type="ChEBI" id="CHEBI:16044"/>
        <dbReference type="ChEBI" id="CHEBI:29950"/>
        <dbReference type="ChEBI" id="CHEBI:44120"/>
        <dbReference type="ChEBI" id="CHEBI:50058"/>
        <dbReference type="EC" id="1.8.4.11"/>
    </reaction>
</comment>
<dbReference type="AlphaFoldDB" id="A0AAW5V2W6"/>
<dbReference type="EC" id="1.8.4.11" evidence="4"/>
<comment type="caution">
    <text evidence="6">The sequence shown here is derived from an EMBL/GenBank/DDBJ whole genome shotgun (WGS) entry which is preliminary data.</text>
</comment>
<proteinExistence type="inferred from homology"/>
<dbReference type="Gene3D" id="3.30.1060.10">
    <property type="entry name" value="Peptide methionine sulphoxide reductase MsrA"/>
    <property type="match status" value="1"/>
</dbReference>
<evidence type="ECO:0000256" key="1">
    <source>
        <dbReference type="ARBA" id="ARBA00023002"/>
    </source>
</evidence>
<dbReference type="GO" id="GO:0008113">
    <property type="term" value="F:peptide-methionine (S)-S-oxide reductase activity"/>
    <property type="evidence" value="ECO:0007669"/>
    <property type="project" value="UniProtKB-UniRule"/>
</dbReference>
<accession>A0AAW5V2W6</accession>
<dbReference type="RefSeq" id="WP_238761533.1">
    <property type="nucleotide sequence ID" value="NZ_JAIZBN010000003.1"/>
</dbReference>
<dbReference type="HAMAP" id="MF_01401">
    <property type="entry name" value="MsrA"/>
    <property type="match status" value="1"/>
</dbReference>
<dbReference type="PANTHER" id="PTHR43774:SF1">
    <property type="entry name" value="PEPTIDE METHIONINE SULFOXIDE REDUCTASE MSRA 2"/>
    <property type="match status" value="1"/>
</dbReference>
<gene>
    <name evidence="4 6" type="primary">msrA</name>
    <name evidence="6" type="ORF">ND810_12725</name>
</gene>